<dbReference type="Pfam" id="PF03576">
    <property type="entry name" value="Peptidase_S58"/>
    <property type="match status" value="1"/>
</dbReference>
<evidence type="ECO:0000313" key="2">
    <source>
        <dbReference type="EMBL" id="MDN3712060.1"/>
    </source>
</evidence>
<organism evidence="2 3">
    <name type="scientific">Paracoccus cavernae</name>
    <dbReference type="NCBI Taxonomy" id="1571207"/>
    <lineage>
        <taxon>Bacteria</taxon>
        <taxon>Pseudomonadati</taxon>
        <taxon>Pseudomonadota</taxon>
        <taxon>Alphaproteobacteria</taxon>
        <taxon>Rhodobacterales</taxon>
        <taxon>Paracoccaceae</taxon>
        <taxon>Paracoccus</taxon>
    </lineage>
</organism>
<protein>
    <submittedName>
        <fullName evidence="2">P1 family peptidase</fullName>
    </submittedName>
</protein>
<dbReference type="PANTHER" id="PTHR36512:SF3">
    <property type="entry name" value="BLR5678 PROTEIN"/>
    <property type="match status" value="1"/>
</dbReference>
<gene>
    <name evidence="2" type="ORF">QWZ10_10090</name>
</gene>
<comment type="caution">
    <text evidence="2">The sequence shown here is derived from an EMBL/GenBank/DDBJ whole genome shotgun (WGS) entry which is preliminary data.</text>
</comment>
<proteinExistence type="inferred from homology"/>
<dbReference type="InterPro" id="IPR005321">
    <property type="entry name" value="Peptidase_S58_DmpA"/>
</dbReference>
<dbReference type="Gene3D" id="3.60.70.12">
    <property type="entry name" value="L-amino peptidase D-ALA esterase/amidase"/>
    <property type="match status" value="1"/>
</dbReference>
<dbReference type="Proteomes" id="UP001243846">
    <property type="component" value="Unassembled WGS sequence"/>
</dbReference>
<name>A0ABT8D9F3_9RHOB</name>
<comment type="similarity">
    <text evidence="1">Belongs to the peptidase S58 family.</text>
</comment>
<dbReference type="SUPFAM" id="SSF56266">
    <property type="entry name" value="DmpA/ArgJ-like"/>
    <property type="match status" value="1"/>
</dbReference>
<evidence type="ECO:0000313" key="3">
    <source>
        <dbReference type="Proteomes" id="UP001243846"/>
    </source>
</evidence>
<sequence length="332" mass="34294">MRQKIDPKDWWALPAGPKNSICDIAGVSAGHSTIDQTEIQTGVTAILPHQGNLFADPVPAGAVVLNGFGKSAGLIQLMELGEIETPILLTNTFGVAACTEALIRQAIAGNPAIGRTTSTVNALVLECNDGRVNDIQALAVTPATAQAAIAAAGTGPLAQGTVGAGRGMKTFGLNGGIGTASRRVGDHMLGALVLSNFGQRSELRVMGERVPLSGPETRDQGSIIILYATDAPVDLRQLTRIARRAAAGLGRLGSHLGHGSGDIAIAFSTARPSKTEAGLLQSERLDDDALDPFFLAAVESVEEAVLNAIWHAEPLPGRDGQAGMTLPQILQG</sequence>
<keyword evidence="3" id="KW-1185">Reference proteome</keyword>
<evidence type="ECO:0000256" key="1">
    <source>
        <dbReference type="ARBA" id="ARBA00007068"/>
    </source>
</evidence>
<dbReference type="EMBL" id="JAUFRC010000001">
    <property type="protein sequence ID" value="MDN3712060.1"/>
    <property type="molecule type" value="Genomic_DNA"/>
</dbReference>
<dbReference type="InterPro" id="IPR016117">
    <property type="entry name" value="ArgJ-like_dom_sf"/>
</dbReference>
<dbReference type="PANTHER" id="PTHR36512">
    <property type="entry name" value="D-AMINOPEPTIDASE"/>
    <property type="match status" value="1"/>
</dbReference>
<reference evidence="3" key="1">
    <citation type="journal article" date="2019" name="Int. J. Syst. Evol. Microbiol.">
        <title>The Global Catalogue of Microorganisms (GCM) 10K type strain sequencing project: providing services to taxonomists for standard genome sequencing and annotation.</title>
        <authorList>
            <consortium name="The Broad Institute Genomics Platform"/>
            <consortium name="The Broad Institute Genome Sequencing Center for Infectious Disease"/>
            <person name="Wu L."/>
            <person name="Ma J."/>
        </authorList>
    </citation>
    <scope>NUCLEOTIDE SEQUENCE [LARGE SCALE GENOMIC DNA]</scope>
    <source>
        <strain evidence="3">CECT 8482</strain>
    </source>
</reference>
<accession>A0ABT8D9F3</accession>